<dbReference type="EMBL" id="MG702567">
    <property type="protein sequence ID" value="AUO15039.1"/>
    <property type="molecule type" value="Genomic_DNA"/>
</dbReference>
<reference evidence="1" key="2">
    <citation type="journal article" date="2018" name="Genome Announc.">
        <title>First Report of a Complete Genome Sequence of White spot syndrome virus from India.</title>
        <authorList>
            <person name="Vinaya Kumar K."/>
            <person name="Shekhar M.S."/>
            <person name="Otta S.K."/>
            <person name="Karthic K."/>
            <person name="Ashok Kumar J."/>
            <person name="Gopikrishna G."/>
            <person name="Vijayan K.K."/>
        </authorList>
    </citation>
    <scope>NUCLEOTIDE SEQUENCE</scope>
    <source>
        <strain evidence="1">IN_AP4RU</strain>
    </source>
</reference>
<reference evidence="1" key="1">
    <citation type="submission" date="2017-12" db="EMBL/GenBank/DDBJ databases">
        <authorList>
            <person name="Katneni V.K."/>
            <person name="Shekhar M.S."/>
            <person name="Otta S.K."/>
            <person name="Karthic K."/>
            <person name="Jangam A.K."/>
            <person name="Gopikrishna G."/>
            <person name="Vijayan K.K."/>
        </authorList>
    </citation>
    <scope>NUCLEOTIDE SEQUENCE [LARGE SCALE GENOMIC DNA]</scope>
    <source>
        <strain evidence="1">IN_AP4RU</strain>
    </source>
</reference>
<evidence type="ECO:0000313" key="1">
    <source>
        <dbReference type="EMBL" id="AUO15039.1"/>
    </source>
</evidence>
<proteinExistence type="predicted"/>
<name>A0A2I6SBV5_9VIRU</name>
<protein>
    <submittedName>
        <fullName evidence="1">WSSV213</fullName>
    </submittedName>
</protein>
<dbReference type="Proteomes" id="UP000267352">
    <property type="component" value="Segment"/>
</dbReference>
<organism evidence="1">
    <name type="scientific">White spot syndrome virus</name>
    <dbReference type="NCBI Taxonomy" id="342409"/>
    <lineage>
        <taxon>Viruses</taxon>
        <taxon>Viruses incertae sedis</taxon>
        <taxon>Naldaviricetes</taxon>
        <taxon>Nimaviridae</taxon>
        <taxon>Whispovirus</taxon>
    </lineage>
</organism>
<accession>A0A2I6SBV5</accession>
<sequence length="47" mass="5278">MGFLKLKKAQDQAKVHVYCCKDAYLTGIVSTSINKEGRFLGCVWTLL</sequence>